<dbReference type="Gramene" id="TraesNOR6A03G03426260.1">
    <property type="protein sequence ID" value="TraesNOR6A03G03426260.1.CDS1"/>
    <property type="gene ID" value="TraesNOR6A03G03426260"/>
</dbReference>
<dbReference type="Gramene" id="TraesCAD_scaffold_064629_01G000300.1">
    <property type="protein sequence ID" value="TraesCAD_scaffold_064629_01G000300.1"/>
    <property type="gene ID" value="TraesCAD_scaffold_064629_01G000300"/>
</dbReference>
<evidence type="ECO:0000313" key="1">
    <source>
        <dbReference type="EnsemblPlants" id="TraesCS6A02G347700.1.cds1"/>
    </source>
</evidence>
<dbReference type="Gramene" id="TraesSTA6A03G03382790.1">
    <property type="protein sequence ID" value="TraesSTA6A03G03382790.1.CDS1"/>
    <property type="gene ID" value="TraesSTA6A03G03382790"/>
</dbReference>
<dbReference type="Gramene" id="TraesCLE_scaffold_039238_01G000300.1">
    <property type="protein sequence ID" value="TraesCLE_scaffold_039238_01G000300.1"/>
    <property type="gene ID" value="TraesCLE_scaffold_039238_01G000300"/>
</dbReference>
<keyword evidence="2" id="KW-1185">Reference proteome</keyword>
<proteinExistence type="predicted"/>
<dbReference type="Gramene" id="TraesCS6A03G0894600.1">
    <property type="protein sequence ID" value="TraesCS6A03G0894600.1.CDS1"/>
    <property type="gene ID" value="TraesCS6A03G0894600"/>
</dbReference>
<dbReference type="Gramene" id="TraesROB_scaffold_055926_01G000300.1">
    <property type="protein sequence ID" value="TraesROB_scaffold_055926_01G000300.1"/>
    <property type="gene ID" value="TraesROB_scaffold_055926_01G000300"/>
</dbReference>
<name>A0A3B6NWA9_WHEAT</name>
<dbReference type="Proteomes" id="UP000019116">
    <property type="component" value="Chromosome 6A"/>
</dbReference>
<sequence length="179" mass="19421">MVKLFSLPGGGLLPLEPPAAYPVCCRSPPAARRLSHLLPLYRRPSASIRWPPASLIHKRPRRGSAAEPPPGGVPARGCVHLAVECLLPSGRPDSLFILQLQPNPDTPDVRRVFRRLANLLAPRRDPHPRLTPPFAPLKRPLPTSWRAPPPAPVSLLLLPAAFPSQRCALDGLPPLLPCA</sequence>
<dbReference type="Gramene" id="TraesARI6A03G03349790.1">
    <property type="protein sequence ID" value="TraesARI6A03G03349790.1.CDS1"/>
    <property type="gene ID" value="TraesARI6A03G03349790"/>
</dbReference>
<dbReference type="PaxDb" id="4565-Traes_6AL_AC74E1A75.2"/>
<reference evidence="1" key="2">
    <citation type="submission" date="2018-10" db="UniProtKB">
        <authorList>
            <consortium name="EnsemblPlants"/>
        </authorList>
    </citation>
    <scope>IDENTIFICATION</scope>
</reference>
<organism evidence="1">
    <name type="scientific">Triticum aestivum</name>
    <name type="common">Wheat</name>
    <dbReference type="NCBI Taxonomy" id="4565"/>
    <lineage>
        <taxon>Eukaryota</taxon>
        <taxon>Viridiplantae</taxon>
        <taxon>Streptophyta</taxon>
        <taxon>Embryophyta</taxon>
        <taxon>Tracheophyta</taxon>
        <taxon>Spermatophyta</taxon>
        <taxon>Magnoliopsida</taxon>
        <taxon>Liliopsida</taxon>
        <taxon>Poales</taxon>
        <taxon>Poaceae</taxon>
        <taxon>BOP clade</taxon>
        <taxon>Pooideae</taxon>
        <taxon>Triticodae</taxon>
        <taxon>Triticeae</taxon>
        <taxon>Triticinae</taxon>
        <taxon>Triticum</taxon>
    </lineage>
</organism>
<reference evidence="1" key="1">
    <citation type="submission" date="2018-08" db="EMBL/GenBank/DDBJ databases">
        <authorList>
            <person name="Rossello M."/>
        </authorList>
    </citation>
    <scope>NUCLEOTIDE SEQUENCE [LARGE SCALE GENOMIC DNA]</scope>
    <source>
        <strain evidence="1">cv. Chinese Spring</strain>
    </source>
</reference>
<dbReference type="OrthoDB" id="708968at2759"/>
<dbReference type="AlphaFoldDB" id="A0A3B6NWA9"/>
<dbReference type="Gramene" id="TraesWEE_scaffold_070729_01G000300.1">
    <property type="protein sequence ID" value="TraesWEE_scaffold_070729_01G000300.1"/>
    <property type="gene ID" value="TraesWEE_scaffold_070729_01G000300"/>
</dbReference>
<dbReference type="Gramene" id="TraesCS6A02G347700.1">
    <property type="protein sequence ID" value="TraesCS6A02G347700.1.cds1"/>
    <property type="gene ID" value="TraesCS6A02G347700"/>
</dbReference>
<dbReference type="Gramene" id="TraesLDM6A03G03395750.1">
    <property type="protein sequence ID" value="TraesLDM6A03G03395750.1.CDS1"/>
    <property type="gene ID" value="TraesLDM6A03G03395750"/>
</dbReference>
<dbReference type="Gramene" id="TraesRN7A0100221900.1">
    <property type="protein sequence ID" value="TraesRN7A0100221900.1"/>
    <property type="gene ID" value="TraesRN7A0100221900"/>
</dbReference>
<dbReference type="Gramene" id="TraesLAC6A03G03349380.1">
    <property type="protein sequence ID" value="TraesLAC6A03G03349380.1.CDS1"/>
    <property type="gene ID" value="TraesLAC6A03G03349380"/>
</dbReference>
<dbReference type="Gramene" id="TraesSYM6A03G03335310.1">
    <property type="protein sequence ID" value="TraesSYM6A03G03335310.1.CDS1"/>
    <property type="gene ID" value="TraesSYM6A03G03335310"/>
</dbReference>
<accession>A0A3B6NWA9</accession>
<dbReference type="EnsemblPlants" id="TraesCS6A02G347700.1">
    <property type="protein sequence ID" value="TraesCS6A02G347700.1.cds1"/>
    <property type="gene ID" value="TraesCS6A02G347700"/>
</dbReference>
<dbReference type="Gramene" id="TraesJUL6A03G03419300.1">
    <property type="protein sequence ID" value="TraesJUL6A03G03419300.1.CDS1"/>
    <property type="gene ID" value="TraesJUL6A03G03419300"/>
</dbReference>
<dbReference type="Gramene" id="TraesMAC6A03G03391560.1">
    <property type="protein sequence ID" value="TraesMAC6A03G03391560.1.CDS1"/>
    <property type="gene ID" value="TraesMAC6A03G03391560"/>
</dbReference>
<protein>
    <submittedName>
        <fullName evidence="1">Uncharacterized protein</fullName>
    </submittedName>
</protein>
<evidence type="ECO:0000313" key="2">
    <source>
        <dbReference type="Proteomes" id="UP000019116"/>
    </source>
</evidence>
<dbReference type="STRING" id="4565.A0A3B6NWA9"/>